<dbReference type="OrthoDB" id="9773932at2"/>
<dbReference type="Gene3D" id="1.10.287.40">
    <property type="entry name" value="Serine-tRNA synthetase, tRNA binding domain"/>
    <property type="match status" value="1"/>
</dbReference>
<proteinExistence type="predicted"/>
<gene>
    <name evidence="3" type="ordered locus">HCH_02721</name>
</gene>
<dbReference type="PANTHER" id="PTHR36174">
    <property type="entry name" value="LIPID II:GLYCINE GLYCYLTRANSFERASE"/>
    <property type="match status" value="1"/>
</dbReference>
<dbReference type="RefSeq" id="WP_011396575.1">
    <property type="nucleotide sequence ID" value="NC_007645.1"/>
</dbReference>
<protein>
    <recommendedName>
        <fullName evidence="5">BioF2-like acetyltransferase domain-containing protein</fullName>
    </recommendedName>
</protein>
<dbReference type="InterPro" id="IPR017469">
    <property type="entry name" value="PEP-CTERM_FemAB-rel"/>
</dbReference>
<dbReference type="PANTHER" id="PTHR36174:SF1">
    <property type="entry name" value="LIPID II:GLYCINE GLYCYLTRANSFERASE"/>
    <property type="match status" value="1"/>
</dbReference>
<evidence type="ECO:0000259" key="1">
    <source>
        <dbReference type="Pfam" id="PF02403"/>
    </source>
</evidence>
<name>Q2SIL8_HAHCH</name>
<dbReference type="eggNOG" id="COG0172">
    <property type="taxonomic scope" value="Bacteria"/>
</dbReference>
<dbReference type="STRING" id="349521.HCH_02721"/>
<evidence type="ECO:0008006" key="5">
    <source>
        <dbReference type="Google" id="ProtNLM"/>
    </source>
</evidence>
<dbReference type="eggNOG" id="COG5653">
    <property type="taxonomic scope" value="Bacteria"/>
</dbReference>
<keyword evidence="4" id="KW-1185">Reference proteome</keyword>
<dbReference type="EMBL" id="CP000155">
    <property type="protein sequence ID" value="ABC29506.1"/>
    <property type="molecule type" value="Genomic_DNA"/>
</dbReference>
<accession>Q2SIL8</accession>
<feature type="domain" description="BioF2-like acetyltransferase" evidence="2">
    <location>
        <begin position="265"/>
        <end position="398"/>
    </location>
</feature>
<reference evidence="3 4" key="1">
    <citation type="journal article" date="2005" name="Nucleic Acids Res.">
        <title>Genomic blueprint of Hahella chejuensis, a marine microbe producing an algicidal agent.</title>
        <authorList>
            <person name="Jeong H."/>
            <person name="Yim J.H."/>
            <person name="Lee C."/>
            <person name="Choi S.-H."/>
            <person name="Park Y.K."/>
            <person name="Yoon S.H."/>
            <person name="Hur C.-G."/>
            <person name="Kang H.-Y."/>
            <person name="Kim D."/>
            <person name="Lee H.H."/>
            <person name="Park K.H."/>
            <person name="Park S.-H."/>
            <person name="Park H.-S."/>
            <person name="Lee H.K."/>
            <person name="Oh T.K."/>
            <person name="Kim J.F."/>
        </authorList>
    </citation>
    <scope>NUCLEOTIDE SEQUENCE [LARGE SCALE GENOMIC DNA]</scope>
    <source>
        <strain evidence="3 4">KCTC 2396</strain>
    </source>
</reference>
<evidence type="ECO:0000313" key="4">
    <source>
        <dbReference type="Proteomes" id="UP000000238"/>
    </source>
</evidence>
<dbReference type="HOGENOM" id="CLU_042156_0_0_6"/>
<feature type="domain" description="Serine-tRNA synthetase type1 N-terminal" evidence="1">
    <location>
        <begin position="9"/>
        <end position="67"/>
    </location>
</feature>
<dbReference type="InterPro" id="IPR015866">
    <property type="entry name" value="Ser-tRNA-synth_1_N"/>
</dbReference>
<dbReference type="InterPro" id="IPR042103">
    <property type="entry name" value="SerRS_1_N_sf"/>
</dbReference>
<dbReference type="InterPro" id="IPR016181">
    <property type="entry name" value="Acyl_CoA_acyltransferase"/>
</dbReference>
<dbReference type="InterPro" id="IPR050644">
    <property type="entry name" value="PG_Glycine_Bridge_Synth"/>
</dbReference>
<evidence type="ECO:0000313" key="3">
    <source>
        <dbReference type="EMBL" id="ABC29506.1"/>
    </source>
</evidence>
<dbReference type="Pfam" id="PF02403">
    <property type="entry name" value="Seryl_tRNA_N"/>
    <property type="match status" value="1"/>
</dbReference>
<organism evidence="3 4">
    <name type="scientific">Hahella chejuensis (strain KCTC 2396)</name>
    <dbReference type="NCBI Taxonomy" id="349521"/>
    <lineage>
        <taxon>Bacteria</taxon>
        <taxon>Pseudomonadati</taxon>
        <taxon>Pseudomonadota</taxon>
        <taxon>Gammaproteobacteria</taxon>
        <taxon>Oceanospirillales</taxon>
        <taxon>Hahellaceae</taxon>
        <taxon>Hahella</taxon>
    </lineage>
</organism>
<dbReference type="Pfam" id="PF13480">
    <property type="entry name" value="Acetyltransf_6"/>
    <property type="match status" value="1"/>
</dbReference>
<dbReference type="Proteomes" id="UP000000238">
    <property type="component" value="Chromosome"/>
</dbReference>
<dbReference type="KEGG" id="hch:HCH_02721"/>
<evidence type="ECO:0000259" key="2">
    <source>
        <dbReference type="Pfam" id="PF13480"/>
    </source>
</evidence>
<dbReference type="SUPFAM" id="SSF55729">
    <property type="entry name" value="Acyl-CoA N-acyltransferases (Nat)"/>
    <property type="match status" value="1"/>
</dbReference>
<dbReference type="NCBIfam" id="TIGR03019">
    <property type="entry name" value="pepcterm_femAB"/>
    <property type="match status" value="1"/>
</dbReference>
<dbReference type="AlphaFoldDB" id="Q2SIL8"/>
<sequence length="457" mass="51868">MNDTYNLDSLKSREDQLKARKGELSRLIGEAKKNGSDANELIVEMGAISAEFKEVAAHIKTLKKAQRQQGDWSNDEMLTDGQQDKAKQAEKLQQVIEEVSSAPQILSLATKAFRVVEIDAEPGLRASWDDYVDQHPQSSPYHKIWVKSFVESVYGHPCRFICALDETDRIVGVLPLTQLNSRLFGNFIVSAPYFNYGGILADSRQVAQILLADAVRWRDQVGAGHIELRHLTPSSLRLPQRTEKLTFWLALPQQEDDLWLSFKPKVRAQIKRPQKEGAEVTIGGAELLDDFYAVFSRNMRDLGTPVYGRNFFYGFLSSYGESARVVIGRLNKTVVACAIVIGHGRRMEIPWASTLQEANSSGINMLMYWEILKFSIHQKYQIFDFGRCTEGSGTYKFKQQWGATPVRLHWDYCLAEGRDAPKLNPDNPKFKLVIAVWKRLPVWLTNMVGPLLVKYLP</sequence>
<dbReference type="InterPro" id="IPR038740">
    <property type="entry name" value="BioF2-like_GNAT_dom"/>
</dbReference>
<dbReference type="Gene3D" id="3.40.630.30">
    <property type="match status" value="1"/>
</dbReference>